<proteinExistence type="predicted"/>
<dbReference type="GO" id="GO:0030695">
    <property type="term" value="F:GTPase regulator activity"/>
    <property type="evidence" value="ECO:0007669"/>
    <property type="project" value="InterPro"/>
</dbReference>
<keyword evidence="2" id="KW-1185">Reference proteome</keyword>
<dbReference type="PROSITE" id="PS50877">
    <property type="entry name" value="GOLOCO"/>
    <property type="match status" value="1"/>
</dbReference>
<dbReference type="Gene3D" id="1.25.40.10">
    <property type="entry name" value="Tetratricopeptide repeat domain"/>
    <property type="match status" value="1"/>
</dbReference>
<dbReference type="Proteomes" id="UP000007266">
    <property type="component" value="Linkage group 8"/>
</dbReference>
<accession>A0A139WDE8</accession>
<reference evidence="1 2" key="2">
    <citation type="journal article" date="2010" name="Nucleic Acids Res.">
        <title>BeetleBase in 2010: revisions to provide comprehensive genomic information for Tribolium castaneum.</title>
        <authorList>
            <person name="Kim H.S."/>
            <person name="Murphy T."/>
            <person name="Xia J."/>
            <person name="Caragea D."/>
            <person name="Park Y."/>
            <person name="Beeman R.W."/>
            <person name="Lorenzen M.D."/>
            <person name="Butcher S."/>
            <person name="Manak J.R."/>
            <person name="Brown S.J."/>
        </authorList>
    </citation>
    <scope>NUCLEOTIDE SEQUENCE [LARGE SCALE GENOMIC DNA]</scope>
    <source>
        <strain evidence="1 2">Georgia GA2</strain>
    </source>
</reference>
<name>A0A139WDE8_TRICA</name>
<protein>
    <submittedName>
        <fullName evidence="1">Rap1 GTPase-activating protein 1-like Protein</fullName>
    </submittedName>
</protein>
<dbReference type="EMBL" id="KQ971359">
    <property type="protein sequence ID" value="KYB25970.1"/>
    <property type="molecule type" value="Genomic_DNA"/>
</dbReference>
<gene>
    <name evidence="1" type="primary">AUGUSTUS-3.0.2_34036</name>
    <name evidence="1" type="ORF">TcasGA2_TC034036</name>
</gene>
<dbReference type="AlphaFoldDB" id="A0A139WDE8"/>
<dbReference type="SMART" id="SM00390">
    <property type="entry name" value="GoLoco"/>
    <property type="match status" value="1"/>
</dbReference>
<reference evidence="1 2" key="1">
    <citation type="journal article" date="2008" name="Nature">
        <title>The genome of the model beetle and pest Tribolium castaneum.</title>
        <authorList>
            <consortium name="Tribolium Genome Sequencing Consortium"/>
            <person name="Richards S."/>
            <person name="Gibbs R.A."/>
            <person name="Weinstock G.M."/>
            <person name="Brown S.J."/>
            <person name="Denell R."/>
            <person name="Beeman R.W."/>
            <person name="Gibbs R."/>
            <person name="Beeman R.W."/>
            <person name="Brown S.J."/>
            <person name="Bucher G."/>
            <person name="Friedrich M."/>
            <person name="Grimmelikhuijzen C.J."/>
            <person name="Klingler M."/>
            <person name="Lorenzen M."/>
            <person name="Richards S."/>
            <person name="Roth S."/>
            <person name="Schroder R."/>
            <person name="Tautz D."/>
            <person name="Zdobnov E.M."/>
            <person name="Muzny D."/>
            <person name="Gibbs R.A."/>
            <person name="Weinstock G.M."/>
            <person name="Attaway T."/>
            <person name="Bell S."/>
            <person name="Buhay C.J."/>
            <person name="Chandrabose M.N."/>
            <person name="Chavez D."/>
            <person name="Clerk-Blankenburg K.P."/>
            <person name="Cree A."/>
            <person name="Dao M."/>
            <person name="Davis C."/>
            <person name="Chacko J."/>
            <person name="Dinh H."/>
            <person name="Dugan-Rocha S."/>
            <person name="Fowler G."/>
            <person name="Garner T.T."/>
            <person name="Garnes J."/>
            <person name="Gnirke A."/>
            <person name="Hawes A."/>
            <person name="Hernandez J."/>
            <person name="Hines S."/>
            <person name="Holder M."/>
            <person name="Hume J."/>
            <person name="Jhangiani S.N."/>
            <person name="Joshi V."/>
            <person name="Khan Z.M."/>
            <person name="Jackson L."/>
            <person name="Kovar C."/>
            <person name="Kowis A."/>
            <person name="Lee S."/>
            <person name="Lewis L.R."/>
            <person name="Margolis J."/>
            <person name="Morgan M."/>
            <person name="Nazareth L.V."/>
            <person name="Nguyen N."/>
            <person name="Okwuonu G."/>
            <person name="Parker D."/>
            <person name="Richards S."/>
            <person name="Ruiz S.J."/>
            <person name="Santibanez J."/>
            <person name="Savard J."/>
            <person name="Scherer S.E."/>
            <person name="Schneider B."/>
            <person name="Sodergren E."/>
            <person name="Tautz D."/>
            <person name="Vattahil S."/>
            <person name="Villasana D."/>
            <person name="White C.S."/>
            <person name="Wright R."/>
            <person name="Park Y."/>
            <person name="Beeman R.W."/>
            <person name="Lord J."/>
            <person name="Oppert B."/>
            <person name="Lorenzen M."/>
            <person name="Brown S."/>
            <person name="Wang L."/>
            <person name="Savard J."/>
            <person name="Tautz D."/>
            <person name="Richards S."/>
            <person name="Weinstock G."/>
            <person name="Gibbs R.A."/>
            <person name="Liu Y."/>
            <person name="Worley K."/>
            <person name="Weinstock G."/>
            <person name="Elsik C.G."/>
            <person name="Reese J.T."/>
            <person name="Elhaik E."/>
            <person name="Landan G."/>
            <person name="Graur D."/>
            <person name="Arensburger P."/>
            <person name="Atkinson P."/>
            <person name="Beeman R.W."/>
            <person name="Beidler J."/>
            <person name="Brown S.J."/>
            <person name="Demuth J.P."/>
            <person name="Drury D.W."/>
            <person name="Du Y.Z."/>
            <person name="Fujiwara H."/>
            <person name="Lorenzen M."/>
            <person name="Maselli V."/>
            <person name="Osanai M."/>
            <person name="Park Y."/>
            <person name="Robertson H.M."/>
            <person name="Tu Z."/>
            <person name="Wang J.J."/>
            <person name="Wang S."/>
            <person name="Richards S."/>
            <person name="Song H."/>
            <person name="Zhang L."/>
            <person name="Sodergren E."/>
            <person name="Werner D."/>
            <person name="Stanke M."/>
            <person name="Morgenstern B."/>
            <person name="Solovyev V."/>
            <person name="Kosarev P."/>
            <person name="Brown G."/>
            <person name="Chen H.C."/>
            <person name="Ermolaeva O."/>
            <person name="Hlavina W."/>
            <person name="Kapustin Y."/>
            <person name="Kiryutin B."/>
            <person name="Kitts P."/>
            <person name="Maglott D."/>
            <person name="Pruitt K."/>
            <person name="Sapojnikov V."/>
            <person name="Souvorov A."/>
            <person name="Mackey A.J."/>
            <person name="Waterhouse R.M."/>
            <person name="Wyder S."/>
            <person name="Zdobnov E.M."/>
            <person name="Zdobnov E.M."/>
            <person name="Wyder S."/>
            <person name="Kriventseva E.V."/>
            <person name="Kadowaki T."/>
            <person name="Bork P."/>
            <person name="Aranda M."/>
            <person name="Bao R."/>
            <person name="Beermann A."/>
            <person name="Berns N."/>
            <person name="Bolognesi R."/>
            <person name="Bonneton F."/>
            <person name="Bopp D."/>
            <person name="Brown S.J."/>
            <person name="Bucher G."/>
            <person name="Butts T."/>
            <person name="Chaumot A."/>
            <person name="Denell R.E."/>
            <person name="Ferrier D.E."/>
            <person name="Friedrich M."/>
            <person name="Gordon C.M."/>
            <person name="Jindra M."/>
            <person name="Klingler M."/>
            <person name="Lan Q."/>
            <person name="Lattorff H.M."/>
            <person name="Laudet V."/>
            <person name="von Levetsow C."/>
            <person name="Liu Z."/>
            <person name="Lutz R."/>
            <person name="Lynch J.A."/>
            <person name="da Fonseca R.N."/>
            <person name="Posnien N."/>
            <person name="Reuter R."/>
            <person name="Roth S."/>
            <person name="Savard J."/>
            <person name="Schinko J.B."/>
            <person name="Schmitt C."/>
            <person name="Schoppmeier M."/>
            <person name="Schroder R."/>
            <person name="Shippy T.D."/>
            <person name="Simonnet F."/>
            <person name="Marques-Souza H."/>
            <person name="Tautz D."/>
            <person name="Tomoyasu Y."/>
            <person name="Trauner J."/>
            <person name="Van der Zee M."/>
            <person name="Vervoort M."/>
            <person name="Wittkopp N."/>
            <person name="Wimmer E.A."/>
            <person name="Yang X."/>
            <person name="Jones A.K."/>
            <person name="Sattelle D.B."/>
            <person name="Ebert P.R."/>
            <person name="Nelson D."/>
            <person name="Scott J.G."/>
            <person name="Beeman R.W."/>
            <person name="Muthukrishnan S."/>
            <person name="Kramer K.J."/>
            <person name="Arakane Y."/>
            <person name="Beeman R.W."/>
            <person name="Zhu Q."/>
            <person name="Hogenkamp D."/>
            <person name="Dixit R."/>
            <person name="Oppert B."/>
            <person name="Jiang H."/>
            <person name="Zou Z."/>
            <person name="Marshall J."/>
            <person name="Elpidina E."/>
            <person name="Vinokurov K."/>
            <person name="Oppert C."/>
            <person name="Zou Z."/>
            <person name="Evans J."/>
            <person name="Lu Z."/>
            <person name="Zhao P."/>
            <person name="Sumathipala N."/>
            <person name="Altincicek B."/>
            <person name="Vilcinskas A."/>
            <person name="Williams M."/>
            <person name="Hultmark D."/>
            <person name="Hetru C."/>
            <person name="Jiang H."/>
            <person name="Grimmelikhuijzen C.J."/>
            <person name="Hauser F."/>
            <person name="Cazzamali G."/>
            <person name="Williamson M."/>
            <person name="Park Y."/>
            <person name="Li B."/>
            <person name="Tanaka Y."/>
            <person name="Predel R."/>
            <person name="Neupert S."/>
            <person name="Schachtner J."/>
            <person name="Verleyen P."/>
            <person name="Raible F."/>
            <person name="Bork P."/>
            <person name="Friedrich M."/>
            <person name="Walden K.K."/>
            <person name="Robertson H.M."/>
            <person name="Angeli S."/>
            <person name="Foret S."/>
            <person name="Bucher G."/>
            <person name="Schuetz S."/>
            <person name="Maleszka R."/>
            <person name="Wimmer E.A."/>
            <person name="Beeman R.W."/>
            <person name="Lorenzen M."/>
            <person name="Tomoyasu Y."/>
            <person name="Miller S.C."/>
            <person name="Grossmann D."/>
            <person name="Bucher G."/>
        </authorList>
    </citation>
    <scope>NUCLEOTIDE SEQUENCE [LARGE SCALE GENOMIC DNA]</scope>
    <source>
        <strain evidence="1 2">Georgia GA2</strain>
    </source>
</reference>
<dbReference type="InterPro" id="IPR003109">
    <property type="entry name" value="GoLoco_motif"/>
</dbReference>
<sequence length="95" mass="10959">MKYFSTGHKESYTLIARKRHVKKLRQHQSNTTWHGTTTALTGVQQPPIRQSPDRLKGTTCDLFELLEKAQSSRLDDQRCVLPAYFNQVSVKTIKL</sequence>
<evidence type="ECO:0000313" key="2">
    <source>
        <dbReference type="Proteomes" id="UP000007266"/>
    </source>
</evidence>
<evidence type="ECO:0000313" key="1">
    <source>
        <dbReference type="EMBL" id="KYB25970.1"/>
    </source>
</evidence>
<dbReference type="InterPro" id="IPR011990">
    <property type="entry name" value="TPR-like_helical_dom_sf"/>
</dbReference>
<organism evidence="1 2">
    <name type="scientific">Tribolium castaneum</name>
    <name type="common">Red flour beetle</name>
    <dbReference type="NCBI Taxonomy" id="7070"/>
    <lineage>
        <taxon>Eukaryota</taxon>
        <taxon>Metazoa</taxon>
        <taxon>Ecdysozoa</taxon>
        <taxon>Arthropoda</taxon>
        <taxon>Hexapoda</taxon>
        <taxon>Insecta</taxon>
        <taxon>Pterygota</taxon>
        <taxon>Neoptera</taxon>
        <taxon>Endopterygota</taxon>
        <taxon>Coleoptera</taxon>
        <taxon>Polyphaga</taxon>
        <taxon>Cucujiformia</taxon>
        <taxon>Tenebrionidae</taxon>
        <taxon>Tenebrionidae incertae sedis</taxon>
        <taxon>Tribolium</taxon>
    </lineage>
</organism>
<dbReference type="Pfam" id="PF02188">
    <property type="entry name" value="GoLoco"/>
    <property type="match status" value="1"/>
</dbReference>
<dbReference type="OMA" id="SCANSKQ"/>